<feature type="region of interest" description="Disordered" evidence="5">
    <location>
        <begin position="458"/>
        <end position="491"/>
    </location>
</feature>
<evidence type="ECO:0000313" key="9">
    <source>
        <dbReference type="Proteomes" id="UP000199302"/>
    </source>
</evidence>
<dbReference type="OrthoDB" id="9798343at2"/>
<gene>
    <name evidence="8" type="ORF">SAMN04515673_102440</name>
</gene>
<dbReference type="Pfam" id="PF07219">
    <property type="entry name" value="HemY_N"/>
    <property type="match status" value="1"/>
</dbReference>
<dbReference type="InterPro" id="IPR016982">
    <property type="entry name" value="Mms48"/>
</dbReference>
<evidence type="ECO:0000256" key="5">
    <source>
        <dbReference type="SAM" id="MobiDB-lite"/>
    </source>
</evidence>
<feature type="compositionally biased region" description="Acidic residues" evidence="5">
    <location>
        <begin position="465"/>
        <end position="474"/>
    </location>
</feature>
<evidence type="ECO:0000256" key="2">
    <source>
        <dbReference type="ARBA" id="ARBA00022692"/>
    </source>
</evidence>
<keyword evidence="4 6" id="KW-0472">Membrane</keyword>
<accession>A0A1I6D949</accession>
<evidence type="ECO:0000256" key="4">
    <source>
        <dbReference type="ARBA" id="ARBA00023136"/>
    </source>
</evidence>
<dbReference type="InterPro" id="IPR011990">
    <property type="entry name" value="TPR-like_helical_dom_sf"/>
</dbReference>
<dbReference type="STRING" id="871652.SAMN04515673_102440"/>
<evidence type="ECO:0000313" key="8">
    <source>
        <dbReference type="EMBL" id="SFR01928.1"/>
    </source>
</evidence>
<evidence type="ECO:0000256" key="6">
    <source>
        <dbReference type="SAM" id="Phobius"/>
    </source>
</evidence>
<organism evidence="8 9">
    <name type="scientific">Poseidonocella sedimentorum</name>
    <dbReference type="NCBI Taxonomy" id="871652"/>
    <lineage>
        <taxon>Bacteria</taxon>
        <taxon>Pseudomonadati</taxon>
        <taxon>Pseudomonadota</taxon>
        <taxon>Alphaproteobacteria</taxon>
        <taxon>Rhodobacterales</taxon>
        <taxon>Roseobacteraceae</taxon>
        <taxon>Poseidonocella</taxon>
    </lineage>
</organism>
<feature type="transmembrane region" description="Helical" evidence="6">
    <location>
        <begin position="49"/>
        <end position="76"/>
    </location>
</feature>
<sequence>MLWSLVKIVVFLALVVALTLGSVFLLESEGGVQVTVAGTEFTLGPLQSVIALVLLLLVVFVLLKLAGLLVAVLKFINGDETAITRYFDRNRERKGLLALTEGLVALASGDGKEAMAKAARADKMLNQPNLGRLITAQAAEIAGDRKTAESAYKALLVDEKTRFVGIRGIMRQRLEAGDTDTALKLAERAFALKPKHGEIQDTLLQLQARKQDWSGARDTLKAKARQGQIPRDVHKRRDAVLALGQAKGVLAEGADIEAREKAIEANRLSPDLVPAAVLAARGYIEQGSHRHAARVLKKAWSVRPHPDLAAAFAEIEPGETPEARIKRFRALIKPQPDHPESRMLMAELNIAAENFPEARRALGDLVETAPDARVLTIMAAIARGEGADDAMVKGWLARALSAPRGPQWVCENCKTAHAEWAPVCSVCEGFDTMSWTTPPSPDVSSATGVGMLPLIVGQSAKPAAPEDDADVVEAEAERVETEEAAAPKPAG</sequence>
<dbReference type="AlphaFoldDB" id="A0A1I6D949"/>
<keyword evidence="2 6" id="KW-0812">Transmembrane</keyword>
<dbReference type="Gene3D" id="1.25.40.10">
    <property type="entry name" value="Tetratricopeptide repeat domain"/>
    <property type="match status" value="1"/>
</dbReference>
<comment type="subcellular location">
    <subcellularLocation>
        <location evidence="1">Membrane</location>
    </subcellularLocation>
</comment>
<name>A0A1I6D949_9RHOB</name>
<evidence type="ECO:0000256" key="3">
    <source>
        <dbReference type="ARBA" id="ARBA00022989"/>
    </source>
</evidence>
<dbReference type="SUPFAM" id="SSF48452">
    <property type="entry name" value="TPR-like"/>
    <property type="match status" value="1"/>
</dbReference>
<dbReference type="PIRSF" id="PIRSF031802">
    <property type="entry name" value="UCP031802"/>
    <property type="match status" value="1"/>
</dbReference>
<keyword evidence="9" id="KW-1185">Reference proteome</keyword>
<dbReference type="Pfam" id="PF14559">
    <property type="entry name" value="TPR_19"/>
    <property type="match status" value="1"/>
</dbReference>
<proteinExistence type="predicted"/>
<protein>
    <submittedName>
        <fullName evidence="8">HemY protein</fullName>
    </submittedName>
</protein>
<dbReference type="EMBL" id="FOYI01000002">
    <property type="protein sequence ID" value="SFR01928.1"/>
    <property type="molecule type" value="Genomic_DNA"/>
</dbReference>
<keyword evidence="3 6" id="KW-1133">Transmembrane helix</keyword>
<reference evidence="8 9" key="1">
    <citation type="submission" date="2016-10" db="EMBL/GenBank/DDBJ databases">
        <authorList>
            <person name="de Groot N.N."/>
        </authorList>
    </citation>
    <scope>NUCLEOTIDE SEQUENCE [LARGE SCALE GENOMIC DNA]</scope>
    <source>
        <strain evidence="9">KMM 9023,NRIC 0796,JCM 17311,KCTC 23692</strain>
    </source>
</reference>
<dbReference type="RefSeq" id="WP_092077310.1">
    <property type="nucleotide sequence ID" value="NZ_FOYI01000002.1"/>
</dbReference>
<evidence type="ECO:0000259" key="7">
    <source>
        <dbReference type="Pfam" id="PF07219"/>
    </source>
</evidence>
<dbReference type="GO" id="GO:0016020">
    <property type="term" value="C:membrane"/>
    <property type="evidence" value="ECO:0007669"/>
    <property type="project" value="UniProtKB-SubCell"/>
</dbReference>
<dbReference type="Proteomes" id="UP000199302">
    <property type="component" value="Unassembled WGS sequence"/>
</dbReference>
<evidence type="ECO:0000256" key="1">
    <source>
        <dbReference type="ARBA" id="ARBA00004370"/>
    </source>
</evidence>
<feature type="domain" description="HemY N-terminal" evidence="7">
    <location>
        <begin position="30"/>
        <end position="143"/>
    </location>
</feature>
<dbReference type="InterPro" id="IPR010817">
    <property type="entry name" value="HemY_N"/>
</dbReference>